<dbReference type="InterPro" id="IPR004843">
    <property type="entry name" value="Calcineurin-like_PHP"/>
</dbReference>
<gene>
    <name evidence="5" type="ORF">ATO3_12545</name>
</gene>
<feature type="domain" description="5'-Nucleotidase C-terminal" evidence="4">
    <location>
        <begin position="374"/>
        <end position="547"/>
    </location>
</feature>
<dbReference type="InterPro" id="IPR006179">
    <property type="entry name" value="5_nucleotidase/apyrase"/>
</dbReference>
<dbReference type="EMBL" id="AQQR01000004">
    <property type="protein sequence ID" value="OWU73709.1"/>
    <property type="molecule type" value="Genomic_DNA"/>
</dbReference>
<evidence type="ECO:0000259" key="4">
    <source>
        <dbReference type="Pfam" id="PF02872"/>
    </source>
</evidence>
<protein>
    <recommendedName>
        <fullName evidence="7">2', 3'-cyclic nucleotide 2'-phosphodiesterase</fullName>
    </recommendedName>
</protein>
<dbReference type="Gene3D" id="3.60.21.10">
    <property type="match status" value="1"/>
</dbReference>
<keyword evidence="2" id="KW-0378">Hydrolase</keyword>
<dbReference type="SUPFAM" id="SSF55816">
    <property type="entry name" value="5'-nucleotidase (syn. UDP-sugar hydrolase), C-terminal domain"/>
    <property type="match status" value="1"/>
</dbReference>
<sequence length="627" mass="65461">MDPTAPADTRPDREAGSVGLRILATTDLHMHLCAHNYYTDSPDPASGLTRTASLIRAARAEAEAQGRAVLLLDNGDSLQGTPLGDVWVAEHGGSAGAVHPLMQAFAALGYDAIGLGNHDFDFGPEMLMRILRDAPCPVISTNLRGETGPIRRDLRLEVAVPGEEAIRVGLLSVLPPQTALWNAHHVANRFEIDDMVEAVREGAARLKAGGCDLVIVLAHTGLGAEDPGAGAENAAIPIAGLAQVDAVVAGHTHQQLPGPAHQGLDAVNAGRGTIHGRPVVMPGSAGSHLGVMDLRLRRGAGGWQLDGATVALRGINGADPAETDAPTPEDPSLTRLLGPVHEATRSALDQPVGRVPRRLHSYFSLFGPDHGLALVADAQAAAVRPAVDAAGLDSVPLLSAVAPCKFGARAGAAAFTDVPGGPATLRHVSDLHVYRNELRVVRLSGAQVLDWLEMSASLLSQIAPGAADQPLIPQDIAGYNFDVIHGLDYVIDPTRPARYAPDGRLRDAGARRVTGAWLDGAELHPGADLLVVANSYRVGGGGNFAALRGADQVPVAPTELREAVADHIRTDPAPGFAPPWRLTAPPGTRALARTGPAARALLDEIAPLAPEDLGLEPDGFLQLRLRF</sequence>
<dbReference type="Pfam" id="PF02872">
    <property type="entry name" value="5_nucleotid_C"/>
    <property type="match status" value="1"/>
</dbReference>
<evidence type="ECO:0000313" key="5">
    <source>
        <dbReference type="EMBL" id="OWU73709.1"/>
    </source>
</evidence>
<name>A0A225NNG0_9RHOB</name>
<reference evidence="5 6" key="1">
    <citation type="submission" date="2013-04" db="EMBL/GenBank/DDBJ databases">
        <title>Oceanicola sp. 22II1-22F33 Genome Sequencing.</title>
        <authorList>
            <person name="Lai Q."/>
            <person name="Li G."/>
            <person name="Shao Z."/>
        </authorList>
    </citation>
    <scope>NUCLEOTIDE SEQUENCE [LARGE SCALE GENOMIC DNA]</scope>
    <source>
        <strain evidence="5 6">22II1-22F33</strain>
    </source>
</reference>
<dbReference type="SUPFAM" id="SSF56300">
    <property type="entry name" value="Metallo-dependent phosphatases"/>
    <property type="match status" value="1"/>
</dbReference>
<keyword evidence="2" id="KW-0547">Nucleotide-binding</keyword>
<evidence type="ECO:0000256" key="1">
    <source>
        <dbReference type="ARBA" id="ARBA00022729"/>
    </source>
</evidence>
<dbReference type="AlphaFoldDB" id="A0A225NNG0"/>
<dbReference type="GO" id="GO:0016787">
    <property type="term" value="F:hydrolase activity"/>
    <property type="evidence" value="ECO:0007669"/>
    <property type="project" value="UniProtKB-KW"/>
</dbReference>
<dbReference type="PRINTS" id="PR01607">
    <property type="entry name" value="APYRASEFAMLY"/>
</dbReference>
<dbReference type="InterPro" id="IPR036907">
    <property type="entry name" value="5'-Nucleotdase_C_sf"/>
</dbReference>
<evidence type="ECO:0000313" key="6">
    <source>
        <dbReference type="Proteomes" id="UP000215377"/>
    </source>
</evidence>
<keyword evidence="6" id="KW-1185">Reference proteome</keyword>
<keyword evidence="1" id="KW-0732">Signal</keyword>
<evidence type="ECO:0008006" key="7">
    <source>
        <dbReference type="Google" id="ProtNLM"/>
    </source>
</evidence>
<dbReference type="GO" id="GO:0030288">
    <property type="term" value="C:outer membrane-bounded periplasmic space"/>
    <property type="evidence" value="ECO:0007669"/>
    <property type="project" value="TreeGrafter"/>
</dbReference>
<dbReference type="PANTHER" id="PTHR11575:SF6">
    <property type="entry name" value="2',3'-CYCLIC-NUCLEOTIDE 2'-PHOSPHODIESTERASE_3'-NUCLEOTIDASE"/>
    <property type="match status" value="1"/>
</dbReference>
<evidence type="ECO:0000256" key="2">
    <source>
        <dbReference type="RuleBase" id="RU362119"/>
    </source>
</evidence>
<comment type="similarity">
    <text evidence="2">Belongs to the 5'-nucleotidase family.</text>
</comment>
<dbReference type="Proteomes" id="UP000215377">
    <property type="component" value="Unassembled WGS sequence"/>
</dbReference>
<dbReference type="InterPro" id="IPR029052">
    <property type="entry name" value="Metallo-depent_PP-like"/>
</dbReference>
<evidence type="ECO:0000259" key="3">
    <source>
        <dbReference type="Pfam" id="PF00149"/>
    </source>
</evidence>
<dbReference type="InterPro" id="IPR008334">
    <property type="entry name" value="5'-Nucleotdase_C"/>
</dbReference>
<proteinExistence type="inferred from homology"/>
<dbReference type="Gene3D" id="3.90.780.10">
    <property type="entry name" value="5'-Nucleotidase, C-terminal domain"/>
    <property type="match status" value="1"/>
</dbReference>
<dbReference type="PANTHER" id="PTHR11575">
    <property type="entry name" value="5'-NUCLEOTIDASE-RELATED"/>
    <property type="match status" value="1"/>
</dbReference>
<comment type="caution">
    <text evidence="5">The sequence shown here is derived from an EMBL/GenBank/DDBJ whole genome shotgun (WGS) entry which is preliminary data.</text>
</comment>
<dbReference type="GO" id="GO:0000166">
    <property type="term" value="F:nucleotide binding"/>
    <property type="evidence" value="ECO:0007669"/>
    <property type="project" value="UniProtKB-KW"/>
</dbReference>
<accession>A0A225NNG0</accession>
<feature type="domain" description="Calcineurin-like phosphoesterase" evidence="3">
    <location>
        <begin position="20"/>
        <end position="254"/>
    </location>
</feature>
<dbReference type="GO" id="GO:0009166">
    <property type="term" value="P:nucleotide catabolic process"/>
    <property type="evidence" value="ECO:0007669"/>
    <property type="project" value="InterPro"/>
</dbReference>
<dbReference type="Pfam" id="PF00149">
    <property type="entry name" value="Metallophos"/>
    <property type="match status" value="1"/>
</dbReference>
<organism evidence="5 6">
    <name type="scientific">Marinibacterium profundimaris</name>
    <dbReference type="NCBI Taxonomy" id="1679460"/>
    <lineage>
        <taxon>Bacteria</taxon>
        <taxon>Pseudomonadati</taxon>
        <taxon>Pseudomonadota</taxon>
        <taxon>Alphaproteobacteria</taxon>
        <taxon>Rhodobacterales</taxon>
        <taxon>Paracoccaceae</taxon>
        <taxon>Marinibacterium</taxon>
    </lineage>
</organism>